<evidence type="ECO:0000313" key="2">
    <source>
        <dbReference type="EMBL" id="QSG06127.1"/>
    </source>
</evidence>
<dbReference type="InterPro" id="IPR006311">
    <property type="entry name" value="TAT_signal"/>
</dbReference>
<dbReference type="Pfam" id="PF01497">
    <property type="entry name" value="Peripla_BP_2"/>
    <property type="match status" value="1"/>
</dbReference>
<dbReference type="SUPFAM" id="SSF53807">
    <property type="entry name" value="Helical backbone' metal receptor"/>
    <property type="match status" value="1"/>
</dbReference>
<dbReference type="PANTHER" id="PTHR30535:SF34">
    <property type="entry name" value="MOLYBDATE-BINDING PROTEIN MOLA"/>
    <property type="match status" value="1"/>
</dbReference>
<evidence type="ECO:0000259" key="1">
    <source>
        <dbReference type="PROSITE" id="PS50983"/>
    </source>
</evidence>
<dbReference type="InterPro" id="IPR002491">
    <property type="entry name" value="ABC_transptr_periplasmic_BD"/>
</dbReference>
<dbReference type="EMBL" id="CP064787">
    <property type="protein sequence ID" value="QSG06127.1"/>
    <property type="molecule type" value="Genomic_DNA"/>
</dbReference>
<protein>
    <submittedName>
        <fullName evidence="2">ABC-type Fe3+-hydroxamate transport system, periplasmic component</fullName>
    </submittedName>
</protein>
<reference evidence="2" key="1">
    <citation type="submission" date="2020-11" db="EMBL/GenBank/DDBJ databases">
        <title>Carbohydrate-dependent, anaerobic sulfur respiration: A novel catabolism in halophilic archaea.</title>
        <authorList>
            <person name="Sorokin D.Y."/>
            <person name="Messina E."/>
            <person name="Smedile F."/>
            <person name="La Cono V."/>
            <person name="Hallsworth J.E."/>
            <person name="Yakimov M.M."/>
        </authorList>
    </citation>
    <scope>NUCLEOTIDE SEQUENCE</scope>
    <source>
        <strain evidence="2">HSR12-1</strain>
    </source>
</reference>
<dbReference type="InterPro" id="IPR050902">
    <property type="entry name" value="ABC_Transporter_SBP"/>
</dbReference>
<dbReference type="CDD" id="cd01147">
    <property type="entry name" value="HemV-2"/>
    <property type="match status" value="1"/>
</dbReference>
<dbReference type="RefSeq" id="WP_229112540.1">
    <property type="nucleotide sequence ID" value="NZ_CP064787.1"/>
</dbReference>
<organism evidence="2 3">
    <name type="scientific">Halapricum desulfuricans</name>
    <dbReference type="NCBI Taxonomy" id="2841257"/>
    <lineage>
        <taxon>Archaea</taxon>
        <taxon>Methanobacteriati</taxon>
        <taxon>Methanobacteriota</taxon>
        <taxon>Stenosarchaea group</taxon>
        <taxon>Halobacteria</taxon>
        <taxon>Halobacteriales</taxon>
        <taxon>Haloarculaceae</taxon>
        <taxon>Halapricum</taxon>
    </lineage>
</organism>
<gene>
    <name evidence="2" type="primary">fepB</name>
    <name evidence="2" type="ORF">HSR121_1792</name>
</gene>
<dbReference type="PROSITE" id="PS50983">
    <property type="entry name" value="FE_B12_PBP"/>
    <property type="match status" value="1"/>
</dbReference>
<evidence type="ECO:0000313" key="3">
    <source>
        <dbReference type="Proteomes" id="UP000663525"/>
    </source>
</evidence>
<dbReference type="Gene3D" id="3.40.50.1980">
    <property type="entry name" value="Nitrogenase molybdenum iron protein domain"/>
    <property type="match status" value="2"/>
</dbReference>
<dbReference type="Proteomes" id="UP000663525">
    <property type="component" value="Chromosome"/>
</dbReference>
<dbReference type="PROSITE" id="PS51318">
    <property type="entry name" value="TAT"/>
    <property type="match status" value="1"/>
</dbReference>
<proteinExistence type="predicted"/>
<dbReference type="PROSITE" id="PS51257">
    <property type="entry name" value="PROKAR_LIPOPROTEIN"/>
    <property type="match status" value="1"/>
</dbReference>
<dbReference type="GeneID" id="68855379"/>
<accession>A0A897N0B3</accession>
<dbReference type="AlphaFoldDB" id="A0A897N0B3"/>
<name>A0A897N0B3_9EURY</name>
<dbReference type="PANTHER" id="PTHR30535">
    <property type="entry name" value="VITAMIN B12-BINDING PROTEIN"/>
    <property type="match status" value="1"/>
</dbReference>
<sequence length="367" mass="39424">MYDRRTVLRGAGAVTAAGLAGCSVLGDTSAGARTVTDGAGRDVEVPESVERVVAVGPGSLRQVAYLGATDRVVGVEADRNGSTTSAPYNVANPELREKTVIGSVGPNAGGNAEAIIAADPDVILFYGDSSRAETLQSQTDIPAVVLRITDFGSKRRRERVYDMWRLVGTVLGREDRAEELATFVEEAIADLRDRTADLPSGERAAAYAGAISYKGAHGIATTRRRFPPFRYAGVENVASGLETDGPSVQVSEEALLEWDPETIFVDADNLSRAREDLTDNDVYDRLAAVENGEVYTLLPHASYHHNYGSILANGYFVGETLYPDRFGDVDVPSAIDSIYETMLGAPLYDDLVDAYGAYQRLDDLDGE</sequence>
<feature type="domain" description="Fe/B12 periplasmic-binding" evidence="1">
    <location>
        <begin position="51"/>
        <end position="325"/>
    </location>
</feature>